<dbReference type="SUPFAM" id="SSF54928">
    <property type="entry name" value="RNA-binding domain, RBD"/>
    <property type="match status" value="1"/>
</dbReference>
<evidence type="ECO:0000256" key="3">
    <source>
        <dbReference type="ARBA" id="ARBA00016439"/>
    </source>
</evidence>
<keyword evidence="9 12" id="KW-0539">Nucleus</keyword>
<accession>A0A8S4NZM3</accession>
<dbReference type="InterPro" id="IPR012677">
    <property type="entry name" value="Nucleotide-bd_a/b_plait_sf"/>
</dbReference>
<organism evidence="15 16">
    <name type="scientific">Owenia fusiformis</name>
    <name type="common">Polychaete worm</name>
    <dbReference type="NCBI Taxonomy" id="6347"/>
    <lineage>
        <taxon>Eukaryota</taxon>
        <taxon>Metazoa</taxon>
        <taxon>Spiralia</taxon>
        <taxon>Lophotrochozoa</taxon>
        <taxon>Annelida</taxon>
        <taxon>Polychaeta</taxon>
        <taxon>Sedentaria</taxon>
        <taxon>Canalipalpata</taxon>
        <taxon>Sabellida</taxon>
        <taxon>Oweniida</taxon>
        <taxon>Oweniidae</taxon>
        <taxon>Owenia</taxon>
    </lineage>
</organism>
<keyword evidence="4 12" id="KW-0813">Transport</keyword>
<dbReference type="AlphaFoldDB" id="A0A8S4NZM3"/>
<dbReference type="GO" id="GO:0006999">
    <property type="term" value="P:nuclear pore organization"/>
    <property type="evidence" value="ECO:0007669"/>
    <property type="project" value="TreeGrafter"/>
</dbReference>
<evidence type="ECO:0000313" key="16">
    <source>
        <dbReference type="Proteomes" id="UP000749559"/>
    </source>
</evidence>
<dbReference type="OrthoDB" id="3365060at2759"/>
<dbReference type="InterPro" id="IPR017389">
    <property type="entry name" value="Nucleoporin_NUP53"/>
</dbReference>
<feature type="compositionally biased region" description="Low complexity" evidence="13">
    <location>
        <begin position="54"/>
        <end position="72"/>
    </location>
</feature>
<comment type="similarity">
    <text evidence="2">Belongs to the Nup35 family.</text>
</comment>
<feature type="compositionally biased region" description="Polar residues" evidence="13">
    <location>
        <begin position="19"/>
        <end position="39"/>
    </location>
</feature>
<evidence type="ECO:0000256" key="1">
    <source>
        <dbReference type="ARBA" id="ARBA00004567"/>
    </source>
</evidence>
<name>A0A8S4NZM3_OWEFU</name>
<evidence type="ECO:0000256" key="10">
    <source>
        <dbReference type="ARBA" id="ARBA00029997"/>
    </source>
</evidence>
<dbReference type="GO" id="GO:0031965">
    <property type="term" value="C:nuclear membrane"/>
    <property type="evidence" value="ECO:0007669"/>
    <property type="project" value="InterPro"/>
</dbReference>
<dbReference type="InterPro" id="IPR007846">
    <property type="entry name" value="RRM_NUP35_dom"/>
</dbReference>
<comment type="caution">
    <text evidence="15">The sequence shown here is derived from an EMBL/GenBank/DDBJ whole genome shotgun (WGS) entry which is preliminary data.</text>
</comment>
<feature type="region of interest" description="Disordered" evidence="13">
    <location>
        <begin position="1"/>
        <end position="147"/>
    </location>
</feature>
<reference evidence="15" key="1">
    <citation type="submission" date="2022-03" db="EMBL/GenBank/DDBJ databases">
        <authorList>
            <person name="Martin C."/>
        </authorList>
    </citation>
    <scope>NUCLEOTIDE SEQUENCE</scope>
</reference>
<dbReference type="Pfam" id="PF05172">
    <property type="entry name" value="RRM_Nup35"/>
    <property type="match status" value="1"/>
</dbReference>
<feature type="compositionally biased region" description="Basic and acidic residues" evidence="13">
    <location>
        <begin position="99"/>
        <end position="117"/>
    </location>
</feature>
<dbReference type="GO" id="GO:0003676">
    <property type="term" value="F:nucleic acid binding"/>
    <property type="evidence" value="ECO:0007669"/>
    <property type="project" value="InterPro"/>
</dbReference>
<evidence type="ECO:0000256" key="2">
    <source>
        <dbReference type="ARBA" id="ARBA00009454"/>
    </source>
</evidence>
<evidence type="ECO:0000256" key="12">
    <source>
        <dbReference type="PROSITE-ProRule" id="PRU00804"/>
    </source>
</evidence>
<evidence type="ECO:0000256" key="6">
    <source>
        <dbReference type="ARBA" id="ARBA00022927"/>
    </source>
</evidence>
<dbReference type="InterPro" id="IPR035979">
    <property type="entry name" value="RBD_domain_sf"/>
</dbReference>
<keyword evidence="6" id="KW-0653">Protein transport</keyword>
<dbReference type="GO" id="GO:0044615">
    <property type="term" value="C:nuclear pore nuclear basket"/>
    <property type="evidence" value="ECO:0007669"/>
    <property type="project" value="TreeGrafter"/>
</dbReference>
<dbReference type="GO" id="GO:0006607">
    <property type="term" value="P:NLS-bearing protein import into nucleus"/>
    <property type="evidence" value="ECO:0007669"/>
    <property type="project" value="TreeGrafter"/>
</dbReference>
<dbReference type="Proteomes" id="UP000749559">
    <property type="component" value="Unassembled WGS sequence"/>
</dbReference>
<keyword evidence="8 12" id="KW-0906">Nuclear pore complex</keyword>
<evidence type="ECO:0000256" key="8">
    <source>
        <dbReference type="ARBA" id="ARBA00023132"/>
    </source>
</evidence>
<dbReference type="FunFam" id="3.30.70.330:FF:000095">
    <property type="entry name" value="Putative Nucleoporin NUP53"/>
    <property type="match status" value="1"/>
</dbReference>
<feature type="compositionally biased region" description="Polar residues" evidence="13">
    <location>
        <begin position="73"/>
        <end position="95"/>
    </location>
</feature>
<evidence type="ECO:0000259" key="14">
    <source>
        <dbReference type="PROSITE" id="PS51472"/>
    </source>
</evidence>
<dbReference type="Gene3D" id="3.30.70.330">
    <property type="match status" value="1"/>
</dbReference>
<comment type="subcellular location">
    <subcellularLocation>
        <location evidence="1">Nucleus</location>
        <location evidence="1">Nuclear pore complex</location>
    </subcellularLocation>
</comment>
<dbReference type="EMBL" id="CAIIXF020000006">
    <property type="protein sequence ID" value="CAH1786028.1"/>
    <property type="molecule type" value="Genomic_DNA"/>
</dbReference>
<proteinExistence type="inferred from homology"/>
<evidence type="ECO:0000256" key="5">
    <source>
        <dbReference type="ARBA" id="ARBA00022816"/>
    </source>
</evidence>
<dbReference type="GO" id="GO:0051028">
    <property type="term" value="P:mRNA transport"/>
    <property type="evidence" value="ECO:0007669"/>
    <property type="project" value="UniProtKB-UniRule"/>
</dbReference>
<keyword evidence="16" id="KW-1185">Reference proteome</keyword>
<dbReference type="PANTHER" id="PTHR21527:SF6">
    <property type="entry name" value="NUCLEOPORIN NUP35"/>
    <property type="match status" value="1"/>
</dbReference>
<keyword evidence="7" id="KW-0811">Translocation</keyword>
<dbReference type="CDD" id="cd12722">
    <property type="entry name" value="RRM_Nup53"/>
    <property type="match status" value="1"/>
</dbReference>
<protein>
    <recommendedName>
        <fullName evidence="3">Nucleoporin NUP35</fullName>
    </recommendedName>
    <alternativeName>
        <fullName evidence="11">35 kDa nucleoporin</fullName>
    </alternativeName>
    <alternativeName>
        <fullName evidence="10">Nucleoporin NUP53</fullName>
    </alternativeName>
</protein>
<gene>
    <name evidence="15" type="ORF">OFUS_LOCUS11996</name>
</gene>
<sequence length="370" mass="39825">MFSNLADNHGLTEPMTLGSPVSSPQGHAAHTPSTPQIQHGQPYLPGYLLGDPQPSASPRLWSSSSGGSPNTSKINLNRSGSWTSPNHAGSHTPMGSHTPRTETRQRDLLGHRTKDKVGAPPVQGLWEQTAPPTQSPYPGPPGATQLETSGISRSMLNTPGQSTQQAHGNESIFSPNQSHSFIQQSVASSPPQVDPFYTQGEAISPDEILDETWVTIYGFPPAATSFVMQQFSQYGNILKHVVATEGNWMHLHYQSKIQAKKALSKNGKIFGNSIMVGVSPCIDKSIMEAVPASSVNTSQLSHLNTSQFPGGHTPHLADMSCDQSMRPTPIRPLTAAYRAASSEHEVVQNGSTPRKSSNIVSKAMEYMFGW</sequence>
<dbReference type="GO" id="GO:0044613">
    <property type="term" value="C:nuclear pore central transport channel"/>
    <property type="evidence" value="ECO:0007669"/>
    <property type="project" value="TreeGrafter"/>
</dbReference>
<dbReference type="PROSITE" id="PS51472">
    <property type="entry name" value="RRM_NUP35"/>
    <property type="match status" value="1"/>
</dbReference>
<dbReference type="PANTHER" id="PTHR21527">
    <property type="entry name" value="NUCLEOPORIN NUP35"/>
    <property type="match status" value="1"/>
</dbReference>
<evidence type="ECO:0000256" key="9">
    <source>
        <dbReference type="ARBA" id="ARBA00023242"/>
    </source>
</evidence>
<feature type="domain" description="RRM Nup35-type" evidence="14">
    <location>
        <begin position="208"/>
        <end position="288"/>
    </location>
</feature>
<dbReference type="GO" id="GO:0005543">
    <property type="term" value="F:phospholipid binding"/>
    <property type="evidence" value="ECO:0007669"/>
    <property type="project" value="TreeGrafter"/>
</dbReference>
<evidence type="ECO:0000256" key="13">
    <source>
        <dbReference type="SAM" id="MobiDB-lite"/>
    </source>
</evidence>
<evidence type="ECO:0000256" key="7">
    <source>
        <dbReference type="ARBA" id="ARBA00023010"/>
    </source>
</evidence>
<evidence type="ECO:0000256" key="11">
    <source>
        <dbReference type="ARBA" id="ARBA00030250"/>
    </source>
</evidence>
<evidence type="ECO:0000313" key="15">
    <source>
        <dbReference type="EMBL" id="CAH1786028.1"/>
    </source>
</evidence>
<dbReference type="PIRSF" id="PIRSF038119">
    <property type="entry name" value="Nucleoporin_NUP53"/>
    <property type="match status" value="1"/>
</dbReference>
<keyword evidence="5 12" id="KW-0509">mRNA transport</keyword>
<dbReference type="GO" id="GO:0017056">
    <property type="term" value="F:structural constituent of nuclear pore"/>
    <property type="evidence" value="ECO:0007669"/>
    <property type="project" value="InterPro"/>
</dbReference>
<evidence type="ECO:0000256" key="4">
    <source>
        <dbReference type="ARBA" id="ARBA00022448"/>
    </source>
</evidence>